<dbReference type="Proteomes" id="UP001591681">
    <property type="component" value="Unassembled WGS sequence"/>
</dbReference>
<feature type="compositionally biased region" description="Acidic residues" evidence="1">
    <location>
        <begin position="335"/>
        <end position="351"/>
    </location>
</feature>
<feature type="compositionally biased region" description="Acidic residues" evidence="1">
    <location>
        <begin position="203"/>
        <end position="215"/>
    </location>
</feature>
<keyword evidence="2" id="KW-0732">Signal</keyword>
<dbReference type="InterPro" id="IPR016186">
    <property type="entry name" value="C-type_lectin-like/link_sf"/>
</dbReference>
<protein>
    <recommendedName>
        <fullName evidence="3">C-type lectin domain-containing protein</fullName>
    </recommendedName>
</protein>
<proteinExistence type="predicted"/>
<comment type="caution">
    <text evidence="4">The sequence shown here is derived from an EMBL/GenBank/DDBJ whole genome shotgun (WGS) entry which is preliminary data.</text>
</comment>
<evidence type="ECO:0000313" key="5">
    <source>
        <dbReference type="Proteomes" id="UP001591681"/>
    </source>
</evidence>
<feature type="compositionally biased region" description="Basic and acidic residues" evidence="1">
    <location>
        <begin position="130"/>
        <end position="146"/>
    </location>
</feature>
<feature type="chain" id="PRO_5044865562" description="C-type lectin domain-containing protein" evidence="2">
    <location>
        <begin position="17"/>
        <end position="587"/>
    </location>
</feature>
<dbReference type="SUPFAM" id="SSF56436">
    <property type="entry name" value="C-type lectin-like"/>
    <property type="match status" value="1"/>
</dbReference>
<dbReference type="EMBL" id="JBHFQA010000020">
    <property type="protein sequence ID" value="KAL2081420.1"/>
    <property type="molecule type" value="Genomic_DNA"/>
</dbReference>
<dbReference type="AlphaFoldDB" id="A0ABD1J540"/>
<organism evidence="4 5">
    <name type="scientific">Coilia grayii</name>
    <name type="common">Gray's grenadier anchovy</name>
    <dbReference type="NCBI Taxonomy" id="363190"/>
    <lineage>
        <taxon>Eukaryota</taxon>
        <taxon>Metazoa</taxon>
        <taxon>Chordata</taxon>
        <taxon>Craniata</taxon>
        <taxon>Vertebrata</taxon>
        <taxon>Euteleostomi</taxon>
        <taxon>Actinopterygii</taxon>
        <taxon>Neopterygii</taxon>
        <taxon>Teleostei</taxon>
        <taxon>Clupei</taxon>
        <taxon>Clupeiformes</taxon>
        <taxon>Clupeoidei</taxon>
        <taxon>Engraulidae</taxon>
        <taxon>Coilinae</taxon>
        <taxon>Coilia</taxon>
    </lineage>
</organism>
<feature type="region of interest" description="Disordered" evidence="1">
    <location>
        <begin position="262"/>
        <end position="351"/>
    </location>
</feature>
<keyword evidence="5" id="KW-1185">Reference proteome</keyword>
<dbReference type="Pfam" id="PF00059">
    <property type="entry name" value="Lectin_C"/>
    <property type="match status" value="1"/>
</dbReference>
<feature type="compositionally biased region" description="Acidic residues" evidence="1">
    <location>
        <begin position="229"/>
        <end position="245"/>
    </location>
</feature>
<feature type="compositionally biased region" description="Basic and acidic residues" evidence="1">
    <location>
        <begin position="280"/>
        <end position="290"/>
    </location>
</feature>
<feature type="compositionally biased region" description="Acidic residues" evidence="1">
    <location>
        <begin position="156"/>
        <end position="165"/>
    </location>
</feature>
<reference evidence="4 5" key="1">
    <citation type="submission" date="2024-09" db="EMBL/GenBank/DDBJ databases">
        <title>A chromosome-level genome assembly of Gray's grenadier anchovy, Coilia grayii.</title>
        <authorList>
            <person name="Fu Z."/>
        </authorList>
    </citation>
    <scope>NUCLEOTIDE SEQUENCE [LARGE SCALE GENOMIC DNA]</scope>
    <source>
        <strain evidence="4">G4</strain>
        <tissue evidence="4">Muscle</tissue>
    </source>
</reference>
<dbReference type="Gene3D" id="3.10.100.10">
    <property type="entry name" value="Mannose-Binding Protein A, subunit A"/>
    <property type="match status" value="1"/>
</dbReference>
<dbReference type="InterPro" id="IPR001304">
    <property type="entry name" value="C-type_lectin-like"/>
</dbReference>
<dbReference type="PANTHER" id="PTHR22803">
    <property type="entry name" value="MANNOSE, PHOSPHOLIPASE, LECTIN RECEPTOR RELATED"/>
    <property type="match status" value="1"/>
</dbReference>
<feature type="region of interest" description="Disordered" evidence="1">
    <location>
        <begin position="229"/>
        <end position="250"/>
    </location>
</feature>
<evidence type="ECO:0000259" key="3">
    <source>
        <dbReference type="PROSITE" id="PS50041"/>
    </source>
</evidence>
<feature type="domain" description="C-type lectin" evidence="3">
    <location>
        <begin position="465"/>
        <end position="583"/>
    </location>
</feature>
<evidence type="ECO:0000256" key="2">
    <source>
        <dbReference type="SAM" id="SignalP"/>
    </source>
</evidence>
<evidence type="ECO:0000256" key="1">
    <source>
        <dbReference type="SAM" id="MobiDB-lite"/>
    </source>
</evidence>
<feature type="region of interest" description="Disordered" evidence="1">
    <location>
        <begin position="61"/>
        <end position="81"/>
    </location>
</feature>
<dbReference type="InterPro" id="IPR016187">
    <property type="entry name" value="CTDL_fold"/>
</dbReference>
<name>A0ABD1J540_9TELE</name>
<feature type="region of interest" description="Disordered" evidence="1">
    <location>
        <begin position="109"/>
        <end position="217"/>
    </location>
</feature>
<dbReference type="InterPro" id="IPR050111">
    <property type="entry name" value="C-type_lectin/snaclec_domain"/>
</dbReference>
<gene>
    <name evidence="4" type="ORF">ACEWY4_023273</name>
</gene>
<evidence type="ECO:0000313" key="4">
    <source>
        <dbReference type="EMBL" id="KAL2081420.1"/>
    </source>
</evidence>
<dbReference type="SMART" id="SM00034">
    <property type="entry name" value="CLECT"/>
    <property type="match status" value="1"/>
</dbReference>
<dbReference type="PROSITE" id="PS50041">
    <property type="entry name" value="C_TYPE_LECTIN_2"/>
    <property type="match status" value="1"/>
</dbReference>
<accession>A0ABD1J540</accession>
<feature type="compositionally biased region" description="Acidic residues" evidence="1">
    <location>
        <begin position="291"/>
        <end position="326"/>
    </location>
</feature>
<sequence length="587" mass="65627">MKTFLFLSLTLTATLGVPVPEWEPVSLLAVDEVLPPADVLPEQGHVIQEDTKPDAGLEKMVQGPAKPSPVVQKKPAPAEQQTMAEVKAAPLDPVVQKTPAEQQTMAEVKAAPLDPVVPDKPVQDPVEEPVVQKDVKEEDPEYKSPDEQGLDSSLLQEEEPAVEEDFLPKDEPGLGLDSVEEENAIVPKEVHPMPGRLGGVEEPTMELEPEEEEEAEMRGYLAEEEADMVEQPEMELEPLPEEEPAMPESDLMEPRMRVVEEPEMELDPLPGEEPAMPESKLMEPRMRVVEEPEMELDPLEEELTSQDEPGTEGEPAEEEELMEEEGPAAAGETVLDVEESPEQTEETEPEEPVLLARSGFARGPLMDGMTVKQAMMEEEPDMWVGPDVVGEGPVQGVEEEPNVWSEADEESAAVDEEIDTDNRMVVNTETHNNEDTGFNLYQPRSMDGEFPEVATKRRSCRGVIIDGRCYRFFRGPMKAPDAEYFCQRNFPQGHLASVTNSYIHQQMMNLMAQNGGYTRTWIGGLRYLDTGRFIWLDGAHWDYADWLVGEPNNTAGVENCVELLSDSKFNDMPCWDLRAYICSYPLW</sequence>
<feature type="signal peptide" evidence="2">
    <location>
        <begin position="1"/>
        <end position="16"/>
    </location>
</feature>